<reference evidence="7" key="2">
    <citation type="submission" date="2020-09" db="EMBL/GenBank/DDBJ databases">
        <authorList>
            <person name="Sun Q."/>
            <person name="Zhou Y."/>
        </authorList>
    </citation>
    <scope>NUCLEOTIDE SEQUENCE</scope>
    <source>
        <strain evidence="7">CGMCC 1.15425</strain>
    </source>
</reference>
<dbReference type="InterPro" id="IPR023753">
    <property type="entry name" value="FAD/NAD-binding_dom"/>
</dbReference>
<evidence type="ECO:0000256" key="3">
    <source>
        <dbReference type="ARBA" id="ARBA00022630"/>
    </source>
</evidence>
<dbReference type="PRINTS" id="PR00368">
    <property type="entry name" value="FADPNR"/>
</dbReference>
<feature type="domain" description="FAD/NAD(P)-binding" evidence="5">
    <location>
        <begin position="9"/>
        <end position="288"/>
    </location>
</feature>
<keyword evidence="3" id="KW-0285">Flavoprotein</keyword>
<dbReference type="EMBL" id="BMIY01000006">
    <property type="protein sequence ID" value="GGG58309.1"/>
    <property type="molecule type" value="Genomic_DNA"/>
</dbReference>
<dbReference type="InterPro" id="IPR050260">
    <property type="entry name" value="FAD-bd_OxRdtase"/>
</dbReference>
<accession>A0A917GVA3</accession>
<proteinExistence type="inferred from homology"/>
<sequence>MVSRNKPVILIVGFGMAAGRLLEEIIDKAENAFEIIVVGEEPLAAYNRILLSPLLAGEIPSDNLALHDSAWYETNGIRVITGDPVTSLDTNRKRATTASGERLAWDYLVLATGSRPGKLKLPGESLKGVQALRNMADAERLLGSISSIKKAVVIGGGLLGLEAACALQAHNIDTTVVHNASWPMNRQLDSEAGERLVTALHEKGVTFVADAQCERYLEDEQGAVAGLALADDQVFPCELVVEAVGVVPEITLAKAAGIPCERAIVVDDKLRTQVDDVFAIGECCQIEEELFGLVAPIYQQAAVLANVFAVYANTESEARRLLLLADCQGYVTQALPTKLKVSGVHVFSAGTLVESENNTIDDKSSPVSMAMRDDQGGYRRLWWQDNRLIGAVMFGDTEDSQCYVDMIAEQKNVAPQMQVLLDPAGLEAELSPEQEVSS</sequence>
<organism evidence="7 8">
    <name type="scientific">Pseudohongiella nitratireducens</name>
    <dbReference type="NCBI Taxonomy" id="1768907"/>
    <lineage>
        <taxon>Bacteria</taxon>
        <taxon>Pseudomonadati</taxon>
        <taxon>Pseudomonadota</taxon>
        <taxon>Gammaproteobacteria</taxon>
        <taxon>Pseudomonadales</taxon>
        <taxon>Pseudohongiellaceae</taxon>
        <taxon>Pseudohongiella</taxon>
    </lineage>
</organism>
<dbReference type="Proteomes" id="UP000627715">
    <property type="component" value="Unassembled WGS sequence"/>
</dbReference>
<evidence type="ECO:0000313" key="8">
    <source>
        <dbReference type="Proteomes" id="UP000627715"/>
    </source>
</evidence>
<dbReference type="GO" id="GO:0016491">
    <property type="term" value="F:oxidoreductase activity"/>
    <property type="evidence" value="ECO:0007669"/>
    <property type="project" value="InterPro"/>
</dbReference>
<dbReference type="SUPFAM" id="SSF51905">
    <property type="entry name" value="FAD/NAD(P)-binding domain"/>
    <property type="match status" value="2"/>
</dbReference>
<dbReference type="PANTHER" id="PTHR43429:SF3">
    <property type="entry name" value="NITRITE REDUCTASE [NAD(P)H]"/>
    <property type="match status" value="1"/>
</dbReference>
<evidence type="ECO:0008006" key="9">
    <source>
        <dbReference type="Google" id="ProtNLM"/>
    </source>
</evidence>
<dbReference type="OrthoDB" id="9768666at2"/>
<dbReference type="PRINTS" id="PR00411">
    <property type="entry name" value="PNDRDTASEI"/>
</dbReference>
<evidence type="ECO:0000256" key="4">
    <source>
        <dbReference type="ARBA" id="ARBA00022827"/>
    </source>
</evidence>
<comment type="similarity">
    <text evidence="2">Belongs to the FAD-dependent oxidoreductase family.</text>
</comment>
<dbReference type="Gene3D" id="3.50.50.60">
    <property type="entry name" value="FAD/NAD(P)-binding domain"/>
    <property type="match status" value="2"/>
</dbReference>
<dbReference type="Pfam" id="PF18267">
    <property type="entry name" value="Rubredoxin_C"/>
    <property type="match status" value="1"/>
</dbReference>
<evidence type="ECO:0000259" key="5">
    <source>
        <dbReference type="Pfam" id="PF07992"/>
    </source>
</evidence>
<reference evidence="7" key="1">
    <citation type="journal article" date="2014" name="Int. J. Syst. Evol. Microbiol.">
        <title>Complete genome sequence of Corynebacterium casei LMG S-19264T (=DSM 44701T), isolated from a smear-ripened cheese.</title>
        <authorList>
            <consortium name="US DOE Joint Genome Institute (JGI-PGF)"/>
            <person name="Walter F."/>
            <person name="Albersmeier A."/>
            <person name="Kalinowski J."/>
            <person name="Ruckert C."/>
        </authorList>
    </citation>
    <scope>NUCLEOTIDE SEQUENCE</scope>
    <source>
        <strain evidence="7">CGMCC 1.15425</strain>
    </source>
</reference>
<dbReference type="RefSeq" id="WP_082866593.1">
    <property type="nucleotide sequence ID" value="NZ_BMIY01000006.1"/>
</dbReference>
<feature type="domain" description="NADH-rubredoxin oxidoreductase C-terminal" evidence="6">
    <location>
        <begin position="337"/>
        <end position="410"/>
    </location>
</feature>
<dbReference type="PANTHER" id="PTHR43429">
    <property type="entry name" value="PYRIDINE NUCLEOTIDE-DISULFIDE OXIDOREDUCTASE DOMAIN-CONTAINING"/>
    <property type="match status" value="1"/>
</dbReference>
<dbReference type="InterPro" id="IPR016156">
    <property type="entry name" value="FAD/NAD-linked_Rdtase_dimer_sf"/>
</dbReference>
<comment type="caution">
    <text evidence="7">The sequence shown here is derived from an EMBL/GenBank/DDBJ whole genome shotgun (WGS) entry which is preliminary data.</text>
</comment>
<name>A0A917GVA3_9GAMM</name>
<dbReference type="Pfam" id="PF07992">
    <property type="entry name" value="Pyr_redox_2"/>
    <property type="match status" value="1"/>
</dbReference>
<evidence type="ECO:0000256" key="1">
    <source>
        <dbReference type="ARBA" id="ARBA00001974"/>
    </source>
</evidence>
<dbReference type="AlphaFoldDB" id="A0A917GVA3"/>
<gene>
    <name evidence="7" type="ORF">GCM10011403_14570</name>
</gene>
<comment type="cofactor">
    <cofactor evidence="1">
        <name>FAD</name>
        <dbReference type="ChEBI" id="CHEBI:57692"/>
    </cofactor>
</comment>
<keyword evidence="4" id="KW-0274">FAD</keyword>
<protein>
    <recommendedName>
        <fullName evidence="9">Nitrite reductase (NAD(P)H)</fullName>
    </recommendedName>
</protein>
<evidence type="ECO:0000259" key="6">
    <source>
        <dbReference type="Pfam" id="PF18267"/>
    </source>
</evidence>
<evidence type="ECO:0000256" key="2">
    <source>
        <dbReference type="ARBA" id="ARBA00006442"/>
    </source>
</evidence>
<dbReference type="InterPro" id="IPR041575">
    <property type="entry name" value="Rubredoxin_C"/>
</dbReference>
<evidence type="ECO:0000313" key="7">
    <source>
        <dbReference type="EMBL" id="GGG58309.1"/>
    </source>
</evidence>
<keyword evidence="8" id="KW-1185">Reference proteome</keyword>
<dbReference type="Gene3D" id="3.30.390.30">
    <property type="match status" value="1"/>
</dbReference>
<dbReference type="InterPro" id="IPR036188">
    <property type="entry name" value="FAD/NAD-bd_sf"/>
</dbReference>